<evidence type="ECO:0000259" key="4">
    <source>
        <dbReference type="PROSITE" id="PS50893"/>
    </source>
</evidence>
<evidence type="ECO:0000256" key="1">
    <source>
        <dbReference type="ARBA" id="ARBA00022448"/>
    </source>
</evidence>
<dbReference type="PROSITE" id="PS50893">
    <property type="entry name" value="ABC_TRANSPORTER_2"/>
    <property type="match status" value="1"/>
</dbReference>
<evidence type="ECO:0000256" key="2">
    <source>
        <dbReference type="ARBA" id="ARBA00022741"/>
    </source>
</evidence>
<evidence type="ECO:0000313" key="6">
    <source>
        <dbReference type="Proteomes" id="UP000634529"/>
    </source>
</evidence>
<dbReference type="GO" id="GO:0005524">
    <property type="term" value="F:ATP binding"/>
    <property type="evidence" value="ECO:0007669"/>
    <property type="project" value="UniProtKB-KW"/>
</dbReference>
<dbReference type="PANTHER" id="PTHR42788:SF13">
    <property type="entry name" value="ALIPHATIC SULFONATES IMPORT ATP-BINDING PROTEIN SSUB"/>
    <property type="match status" value="1"/>
</dbReference>
<keyword evidence="1" id="KW-0813">Transport</keyword>
<proteinExistence type="predicted"/>
<feature type="domain" description="ABC transporter" evidence="4">
    <location>
        <begin position="6"/>
        <end position="235"/>
    </location>
</feature>
<dbReference type="InterPro" id="IPR050166">
    <property type="entry name" value="ABC_transporter_ATP-bind"/>
</dbReference>
<organism evidence="5 6">
    <name type="scientific">Paenibacillus arenosi</name>
    <dbReference type="NCBI Taxonomy" id="2774142"/>
    <lineage>
        <taxon>Bacteria</taxon>
        <taxon>Bacillati</taxon>
        <taxon>Bacillota</taxon>
        <taxon>Bacilli</taxon>
        <taxon>Bacillales</taxon>
        <taxon>Paenibacillaceae</taxon>
        <taxon>Paenibacillus</taxon>
    </lineage>
</organism>
<dbReference type="InterPro" id="IPR027417">
    <property type="entry name" value="P-loop_NTPase"/>
</dbReference>
<dbReference type="SMART" id="SM00382">
    <property type="entry name" value="AAA"/>
    <property type="match status" value="1"/>
</dbReference>
<evidence type="ECO:0000256" key="3">
    <source>
        <dbReference type="ARBA" id="ARBA00022840"/>
    </source>
</evidence>
<keyword evidence="3 5" id="KW-0067">ATP-binding</keyword>
<dbReference type="Proteomes" id="UP000634529">
    <property type="component" value="Unassembled WGS sequence"/>
</dbReference>
<dbReference type="InterPro" id="IPR003593">
    <property type="entry name" value="AAA+_ATPase"/>
</dbReference>
<evidence type="ECO:0000313" key="5">
    <source>
        <dbReference type="EMBL" id="MBD8499537.1"/>
    </source>
</evidence>
<reference evidence="5 6" key="1">
    <citation type="submission" date="2020-09" db="EMBL/GenBank/DDBJ databases">
        <title>Paenibacillus sp. CAU 1523 isolated from sand of Haeundae Beach.</title>
        <authorList>
            <person name="Kim W."/>
        </authorList>
    </citation>
    <scope>NUCLEOTIDE SEQUENCE [LARGE SCALE GENOMIC DNA]</scope>
    <source>
        <strain evidence="5 6">CAU 1523</strain>
    </source>
</reference>
<dbReference type="InterPro" id="IPR017871">
    <property type="entry name" value="ABC_transporter-like_CS"/>
</dbReference>
<dbReference type="InterPro" id="IPR003439">
    <property type="entry name" value="ABC_transporter-like_ATP-bd"/>
</dbReference>
<dbReference type="RefSeq" id="WP_192025871.1">
    <property type="nucleotide sequence ID" value="NZ_JACYTN010000012.1"/>
</dbReference>
<dbReference type="PROSITE" id="PS00211">
    <property type="entry name" value="ABC_TRANSPORTER_1"/>
    <property type="match status" value="1"/>
</dbReference>
<gene>
    <name evidence="5" type="ORF">IFO66_14670</name>
</gene>
<name>A0ABR9B285_9BACL</name>
<accession>A0ABR9B285</accession>
<protein>
    <submittedName>
        <fullName evidence="5">ABC transporter ATP-binding protein</fullName>
    </submittedName>
</protein>
<dbReference type="PANTHER" id="PTHR42788">
    <property type="entry name" value="TAURINE IMPORT ATP-BINDING PROTEIN-RELATED"/>
    <property type="match status" value="1"/>
</dbReference>
<dbReference type="Gene3D" id="3.40.50.300">
    <property type="entry name" value="P-loop containing nucleotide triphosphate hydrolases"/>
    <property type="match status" value="1"/>
</dbReference>
<keyword evidence="6" id="KW-1185">Reference proteome</keyword>
<sequence>MQVEKIRIEQLRKQFVKKNKMVEAFHSISLQIKDGEFVSIVGPSGCGKTTLLRVIAGLELPTSGTMHIQHHDSNQPLNAMVFQEHSIFPWMTVRENIAYGLTMRKVPPSIKKSIVDHYLLKINMVNFAESYPHQLSGGMKQRVSVARAFANDPEILLMDEPFTALDEQNRLLIQQELLKIWEENQKTVVFITHSIEEAILLSDRIIMMSAHPGTLIAEYEIPFPRPRKIEEIRSSTFYKNMFNEIWMQLKEEVEKSRSMEGMLPI</sequence>
<comment type="caution">
    <text evidence="5">The sequence shown here is derived from an EMBL/GenBank/DDBJ whole genome shotgun (WGS) entry which is preliminary data.</text>
</comment>
<dbReference type="Pfam" id="PF00005">
    <property type="entry name" value="ABC_tran"/>
    <property type="match status" value="1"/>
</dbReference>
<dbReference type="EMBL" id="JACYTN010000012">
    <property type="protein sequence ID" value="MBD8499537.1"/>
    <property type="molecule type" value="Genomic_DNA"/>
</dbReference>
<dbReference type="SUPFAM" id="SSF52540">
    <property type="entry name" value="P-loop containing nucleoside triphosphate hydrolases"/>
    <property type="match status" value="1"/>
</dbReference>
<keyword evidence="2" id="KW-0547">Nucleotide-binding</keyword>
<dbReference type="CDD" id="cd03293">
    <property type="entry name" value="ABC_NrtD_SsuB_transporters"/>
    <property type="match status" value="1"/>
</dbReference>